<dbReference type="Pfam" id="PF00072">
    <property type="entry name" value="Response_reg"/>
    <property type="match status" value="2"/>
</dbReference>
<dbReference type="EC" id="2.7.13.3" evidence="2"/>
<dbReference type="CDD" id="cd00156">
    <property type="entry name" value="REC"/>
    <property type="match status" value="1"/>
</dbReference>
<dbReference type="CDD" id="cd00082">
    <property type="entry name" value="HisKA"/>
    <property type="match status" value="1"/>
</dbReference>
<feature type="domain" description="Response regulatory" evidence="11">
    <location>
        <begin position="382"/>
        <end position="498"/>
    </location>
</feature>
<dbReference type="InterPro" id="IPR035965">
    <property type="entry name" value="PAS-like_dom_sf"/>
</dbReference>
<dbReference type="SMART" id="SM00387">
    <property type="entry name" value="HATPase_c"/>
    <property type="match status" value="1"/>
</dbReference>
<dbReference type="InterPro" id="IPR013767">
    <property type="entry name" value="PAS_fold"/>
</dbReference>
<accession>A0A0R3LZH0</accession>
<dbReference type="SUPFAM" id="SSF52172">
    <property type="entry name" value="CheY-like"/>
    <property type="match status" value="2"/>
</dbReference>
<dbReference type="EMBL" id="LLXX01000021">
    <property type="protein sequence ID" value="KRR13281.1"/>
    <property type="molecule type" value="Genomic_DNA"/>
</dbReference>
<dbReference type="Gene3D" id="3.30.450.20">
    <property type="entry name" value="PAS domain"/>
    <property type="match status" value="1"/>
</dbReference>
<dbReference type="InterPro" id="IPR036097">
    <property type="entry name" value="HisK_dim/P_sf"/>
</dbReference>
<evidence type="ECO:0000256" key="2">
    <source>
        <dbReference type="ARBA" id="ARBA00012438"/>
    </source>
</evidence>
<dbReference type="Pfam" id="PF00989">
    <property type="entry name" value="PAS"/>
    <property type="match status" value="1"/>
</dbReference>
<dbReference type="PROSITE" id="PS50112">
    <property type="entry name" value="PAS"/>
    <property type="match status" value="1"/>
</dbReference>
<dbReference type="CDD" id="cd00130">
    <property type="entry name" value="PAS"/>
    <property type="match status" value="1"/>
</dbReference>
<keyword evidence="4" id="KW-0808">Transferase</keyword>
<evidence type="ECO:0000256" key="9">
    <source>
        <dbReference type="PROSITE-ProRule" id="PRU00169"/>
    </source>
</evidence>
<dbReference type="InterPro" id="IPR001789">
    <property type="entry name" value="Sig_transdc_resp-reg_receiver"/>
</dbReference>
<evidence type="ECO:0000256" key="1">
    <source>
        <dbReference type="ARBA" id="ARBA00000085"/>
    </source>
</evidence>
<dbReference type="SUPFAM" id="SSF47384">
    <property type="entry name" value="Homodimeric domain of signal transducing histidine kinase"/>
    <property type="match status" value="1"/>
</dbReference>
<feature type="modified residue" description="4-aspartylphosphate" evidence="9">
    <location>
        <position position="432"/>
    </location>
</feature>
<dbReference type="PRINTS" id="PR00344">
    <property type="entry name" value="BCTRLSENSOR"/>
</dbReference>
<dbReference type="InterPro" id="IPR003661">
    <property type="entry name" value="HisK_dim/P_dom"/>
</dbReference>
<dbReference type="STRING" id="1518501.CQ10_07385"/>
<feature type="domain" description="Histidine kinase" evidence="10">
    <location>
        <begin position="129"/>
        <end position="354"/>
    </location>
</feature>
<gene>
    <name evidence="13" type="ORF">CP49_16155</name>
</gene>
<dbReference type="InterPro" id="IPR000014">
    <property type="entry name" value="PAS"/>
</dbReference>
<evidence type="ECO:0000259" key="11">
    <source>
        <dbReference type="PROSITE" id="PS50110"/>
    </source>
</evidence>
<organism evidence="13 14">
    <name type="scientific">Bradyrhizobium valentinum</name>
    <dbReference type="NCBI Taxonomy" id="1518501"/>
    <lineage>
        <taxon>Bacteria</taxon>
        <taxon>Pseudomonadati</taxon>
        <taxon>Pseudomonadota</taxon>
        <taxon>Alphaproteobacteria</taxon>
        <taxon>Hyphomicrobiales</taxon>
        <taxon>Nitrobacteraceae</taxon>
        <taxon>Bradyrhizobium</taxon>
    </lineage>
</organism>
<evidence type="ECO:0000256" key="5">
    <source>
        <dbReference type="ARBA" id="ARBA00022741"/>
    </source>
</evidence>
<dbReference type="PANTHER" id="PTHR43065">
    <property type="entry name" value="SENSOR HISTIDINE KINASE"/>
    <property type="match status" value="1"/>
</dbReference>
<evidence type="ECO:0000256" key="8">
    <source>
        <dbReference type="ARBA" id="ARBA00023012"/>
    </source>
</evidence>
<evidence type="ECO:0000313" key="13">
    <source>
        <dbReference type="EMBL" id="KRR13281.1"/>
    </source>
</evidence>
<dbReference type="SUPFAM" id="SSF55785">
    <property type="entry name" value="PYP-like sensor domain (PAS domain)"/>
    <property type="match status" value="1"/>
</dbReference>
<dbReference type="InterPro" id="IPR011006">
    <property type="entry name" value="CheY-like_superfamily"/>
</dbReference>
<dbReference type="SMART" id="SM00448">
    <property type="entry name" value="REC"/>
    <property type="match status" value="2"/>
</dbReference>
<dbReference type="Gene3D" id="3.30.565.10">
    <property type="entry name" value="Histidine kinase-like ATPase, C-terminal domain"/>
    <property type="match status" value="1"/>
</dbReference>
<protein>
    <recommendedName>
        <fullName evidence="2">histidine kinase</fullName>
        <ecNumber evidence="2">2.7.13.3</ecNumber>
    </recommendedName>
</protein>
<dbReference type="GO" id="GO:0000155">
    <property type="term" value="F:phosphorelay sensor kinase activity"/>
    <property type="evidence" value="ECO:0007669"/>
    <property type="project" value="InterPro"/>
</dbReference>
<name>A0A0R3LZH0_9BRAD</name>
<evidence type="ECO:0000256" key="4">
    <source>
        <dbReference type="ARBA" id="ARBA00022679"/>
    </source>
</evidence>
<dbReference type="InterPro" id="IPR005467">
    <property type="entry name" value="His_kinase_dom"/>
</dbReference>
<dbReference type="PANTHER" id="PTHR43065:SF46">
    <property type="entry name" value="C4-DICARBOXYLATE TRANSPORT SENSOR PROTEIN DCTB"/>
    <property type="match status" value="1"/>
</dbReference>
<dbReference type="InterPro" id="IPR036890">
    <property type="entry name" value="HATPase_C_sf"/>
</dbReference>
<sequence>MTGTANRPNIDHAEIRFLIEKNADGIIVVDEMGIVLFANPAAEQIFGRSSDSLIGSPIGIPFVAGEMTEIAIHKPGGDQIDAEIRVVETVWDHRPARLASLRDISGRRAMEERLRHSAKMEAVGRLTAGIAHDFNNHLTVVLGNLESAMRRSTSADPSLRRALENASRGAQQAAVLTERLLAFARRKPLEPRLISPEDLLSRMSDLLQRTLGEKINVQANIAVDLWRIEVDPTELEAAILNLAVNARDAMPLGGKLILEAANVEVADADRSIADGEIADGPHVVISVIDSGMGMTPEVLNHVFEPFFTTKNDGRGTGLGLSQVYGFVRQSGGHVSLASQPNAGTTVKIFLPAATPSRLPSSQMEQTKQEAPRQLPVARPGETILVVEDEDDVRNYTVSSLRELGYLVHEAADAVTALSILQREPGIALLFTDLGLPGEMDGKSLGDQAQSIHPSLRVLITTAYAAGALVHEGRLDRGVELLNKPFSFSALAGRVRELLDSNLANEHAGARVLVVEDEPLLHAFVTDMLAEWGLSADVAGNFREAVAKIRADGDGLVGAIVDLGLPDRPGDELVAEIRTLHPDMPIILATGYADAGVRGRFADVGRLQILTKPFNAMDLLTALQGVGVHASPVQ</sequence>
<comment type="caution">
    <text evidence="13">The sequence shown here is derived from an EMBL/GenBank/DDBJ whole genome shotgun (WGS) entry which is preliminary data.</text>
</comment>
<feature type="modified residue" description="4-aspartylphosphate" evidence="9">
    <location>
        <position position="561"/>
    </location>
</feature>
<dbReference type="SUPFAM" id="SSF55874">
    <property type="entry name" value="ATPase domain of HSP90 chaperone/DNA topoisomerase II/histidine kinase"/>
    <property type="match status" value="1"/>
</dbReference>
<dbReference type="InterPro" id="IPR004358">
    <property type="entry name" value="Sig_transdc_His_kin-like_C"/>
</dbReference>
<keyword evidence="3 9" id="KW-0597">Phosphoprotein</keyword>
<evidence type="ECO:0000256" key="3">
    <source>
        <dbReference type="ARBA" id="ARBA00022553"/>
    </source>
</evidence>
<dbReference type="Gene3D" id="1.10.287.130">
    <property type="match status" value="1"/>
</dbReference>
<dbReference type="SMART" id="SM00388">
    <property type="entry name" value="HisKA"/>
    <property type="match status" value="1"/>
</dbReference>
<dbReference type="PROSITE" id="PS50109">
    <property type="entry name" value="HIS_KIN"/>
    <property type="match status" value="1"/>
</dbReference>
<dbReference type="InterPro" id="IPR003594">
    <property type="entry name" value="HATPase_dom"/>
</dbReference>
<dbReference type="AlphaFoldDB" id="A0A0R3LZH0"/>
<evidence type="ECO:0000259" key="12">
    <source>
        <dbReference type="PROSITE" id="PS50112"/>
    </source>
</evidence>
<dbReference type="PROSITE" id="PS50110">
    <property type="entry name" value="RESPONSE_REGULATORY"/>
    <property type="match status" value="2"/>
</dbReference>
<dbReference type="GO" id="GO:0005524">
    <property type="term" value="F:ATP binding"/>
    <property type="evidence" value="ECO:0007669"/>
    <property type="project" value="UniProtKB-KW"/>
</dbReference>
<feature type="domain" description="PAS" evidence="12">
    <location>
        <begin position="11"/>
        <end position="55"/>
    </location>
</feature>
<dbReference type="Gene3D" id="3.40.50.2300">
    <property type="match status" value="2"/>
</dbReference>
<dbReference type="SMART" id="SM00091">
    <property type="entry name" value="PAS"/>
    <property type="match status" value="1"/>
</dbReference>
<keyword evidence="6" id="KW-0418">Kinase</keyword>
<feature type="domain" description="Response regulatory" evidence="11">
    <location>
        <begin position="510"/>
        <end position="626"/>
    </location>
</feature>
<dbReference type="NCBIfam" id="TIGR00229">
    <property type="entry name" value="sensory_box"/>
    <property type="match status" value="1"/>
</dbReference>
<keyword evidence="7" id="KW-0067">ATP-binding</keyword>
<keyword evidence="14" id="KW-1185">Reference proteome</keyword>
<evidence type="ECO:0000313" key="14">
    <source>
        <dbReference type="Proteomes" id="UP000051913"/>
    </source>
</evidence>
<reference evidence="13 14" key="1">
    <citation type="submission" date="2014-03" db="EMBL/GenBank/DDBJ databases">
        <title>Bradyrhizobium valentinum sp. nov., isolated from effective nodules of Lupinus mariae-josephae, a lupine endemic of basic-lime soils in Eastern Spain.</title>
        <authorList>
            <person name="Duran D."/>
            <person name="Rey L."/>
            <person name="Navarro A."/>
            <person name="Busquets A."/>
            <person name="Imperial J."/>
            <person name="Ruiz-Argueso T."/>
        </authorList>
    </citation>
    <scope>NUCLEOTIDE SEQUENCE [LARGE SCALE GENOMIC DNA]</scope>
    <source>
        <strain evidence="13 14">LmjM3</strain>
    </source>
</reference>
<proteinExistence type="predicted"/>
<dbReference type="Pfam" id="PF02518">
    <property type="entry name" value="HATPase_c"/>
    <property type="match status" value="1"/>
</dbReference>
<comment type="catalytic activity">
    <reaction evidence="1">
        <text>ATP + protein L-histidine = ADP + protein N-phospho-L-histidine.</text>
        <dbReference type="EC" id="2.7.13.3"/>
    </reaction>
</comment>
<evidence type="ECO:0000259" key="10">
    <source>
        <dbReference type="PROSITE" id="PS50109"/>
    </source>
</evidence>
<evidence type="ECO:0000256" key="7">
    <source>
        <dbReference type="ARBA" id="ARBA00022840"/>
    </source>
</evidence>
<dbReference type="GO" id="GO:0006355">
    <property type="term" value="P:regulation of DNA-templated transcription"/>
    <property type="evidence" value="ECO:0007669"/>
    <property type="project" value="InterPro"/>
</dbReference>
<dbReference type="Pfam" id="PF00512">
    <property type="entry name" value="HisKA"/>
    <property type="match status" value="1"/>
</dbReference>
<dbReference type="Proteomes" id="UP000051913">
    <property type="component" value="Unassembled WGS sequence"/>
</dbReference>
<keyword evidence="8" id="KW-0902">Two-component regulatory system</keyword>
<keyword evidence="5" id="KW-0547">Nucleotide-binding</keyword>
<evidence type="ECO:0000256" key="6">
    <source>
        <dbReference type="ARBA" id="ARBA00022777"/>
    </source>
</evidence>